<dbReference type="InterPro" id="IPR006680">
    <property type="entry name" value="Amidohydro-rel"/>
</dbReference>
<feature type="chain" id="PRO_5046244194" evidence="1">
    <location>
        <begin position="20"/>
        <end position="466"/>
    </location>
</feature>
<gene>
    <name evidence="3" type="ORF">ACFSVN_06635</name>
</gene>
<name>A0ABW5JH98_9BACT</name>
<keyword evidence="1" id="KW-0732">Signal</keyword>
<evidence type="ECO:0000313" key="4">
    <source>
        <dbReference type="Proteomes" id="UP001597460"/>
    </source>
</evidence>
<dbReference type="Pfam" id="PF01979">
    <property type="entry name" value="Amidohydro_1"/>
    <property type="match status" value="1"/>
</dbReference>
<dbReference type="SUPFAM" id="SSF51556">
    <property type="entry name" value="Metallo-dependent hydrolases"/>
    <property type="match status" value="1"/>
</dbReference>
<dbReference type="InterPro" id="IPR032466">
    <property type="entry name" value="Metal_Hydrolase"/>
</dbReference>
<dbReference type="EMBL" id="JBHULI010000024">
    <property type="protein sequence ID" value="MFD2532116.1"/>
    <property type="molecule type" value="Genomic_DNA"/>
</dbReference>
<feature type="domain" description="Amidohydrolase-related" evidence="2">
    <location>
        <begin position="74"/>
        <end position="401"/>
    </location>
</feature>
<evidence type="ECO:0000313" key="3">
    <source>
        <dbReference type="EMBL" id="MFD2532116.1"/>
    </source>
</evidence>
<feature type="signal peptide" evidence="1">
    <location>
        <begin position="1"/>
        <end position="19"/>
    </location>
</feature>
<dbReference type="RefSeq" id="WP_390300274.1">
    <property type="nucleotide sequence ID" value="NZ_JBHULI010000024.1"/>
</dbReference>
<organism evidence="3 4">
    <name type="scientific">Gracilimonas halophila</name>
    <dbReference type="NCBI Taxonomy" id="1834464"/>
    <lineage>
        <taxon>Bacteria</taxon>
        <taxon>Pseudomonadati</taxon>
        <taxon>Balneolota</taxon>
        <taxon>Balneolia</taxon>
        <taxon>Balneolales</taxon>
        <taxon>Balneolaceae</taxon>
        <taxon>Gracilimonas</taxon>
    </lineage>
</organism>
<dbReference type="PANTHER" id="PTHR43135:SF3">
    <property type="entry name" value="ALPHA-D-RIBOSE 1-METHYLPHOSPHONATE 5-TRIPHOSPHATE DIPHOSPHATASE"/>
    <property type="match status" value="1"/>
</dbReference>
<keyword evidence="4" id="KW-1185">Reference proteome</keyword>
<evidence type="ECO:0000259" key="2">
    <source>
        <dbReference type="Pfam" id="PF01979"/>
    </source>
</evidence>
<dbReference type="Gene3D" id="3.20.20.140">
    <property type="entry name" value="Metal-dependent hydrolases"/>
    <property type="match status" value="1"/>
</dbReference>
<reference evidence="4" key="1">
    <citation type="journal article" date="2019" name="Int. J. Syst. Evol. Microbiol.">
        <title>The Global Catalogue of Microorganisms (GCM) 10K type strain sequencing project: providing services to taxonomists for standard genome sequencing and annotation.</title>
        <authorList>
            <consortium name="The Broad Institute Genomics Platform"/>
            <consortium name="The Broad Institute Genome Sequencing Center for Infectious Disease"/>
            <person name="Wu L."/>
            <person name="Ma J."/>
        </authorList>
    </citation>
    <scope>NUCLEOTIDE SEQUENCE [LARGE SCALE GENOMIC DNA]</scope>
    <source>
        <strain evidence="4">KCTC 52042</strain>
    </source>
</reference>
<evidence type="ECO:0000256" key="1">
    <source>
        <dbReference type="SAM" id="SignalP"/>
    </source>
</evidence>
<dbReference type="InterPro" id="IPR051781">
    <property type="entry name" value="Metallo-dep_Hydrolase"/>
</dbReference>
<sequence>MKKLLTLCMIAAFGLTAQAQDKGSVLIQNATVITVTNGDLEETDVLIRDGIIREIGKDLRAPRGVETVDATGKFVMPGIIDAHSHLNGVDINEARNPVTAEVTMEESVDPNEVGIYHALAGGATTIHLMHGSANVIGGQGETLKLRYGASQEGMKFENAKRTIKFALGENPTRVHGQGNGIQPRTRMGVEQVVRGHFDEALDYKRKREAYLEAKAQYDRRGRGTPPVPVAENLRYEVLNDIIEGEIFVHCHSYRSDEILMLMRVFNDYGIENYTFQHANEAFKVANELAKNGAMTSVFSDWWAYKFEVYYSTAYNASILNANGVVNSINSDNDQLLRTLNHEAAKVLRYGETSVNDAIKMITLHPAIQLGIDDRVGSIEEGKHGDVVVWDGHPLSIYSKAEMTFVDGTKYFDLANDPDDMRIQINPGADFDDGSNFRKIVDNRDEDACIQDNFILLQDQAQTHAHN</sequence>
<protein>
    <submittedName>
        <fullName evidence="3">Amidohydrolase family protein</fullName>
    </submittedName>
</protein>
<accession>A0ABW5JH98</accession>
<dbReference type="SUPFAM" id="SSF51338">
    <property type="entry name" value="Composite domain of metallo-dependent hydrolases"/>
    <property type="match status" value="1"/>
</dbReference>
<dbReference type="PANTHER" id="PTHR43135">
    <property type="entry name" value="ALPHA-D-RIBOSE 1-METHYLPHOSPHONATE 5-TRIPHOSPHATE DIPHOSPHATASE"/>
    <property type="match status" value="1"/>
</dbReference>
<proteinExistence type="predicted"/>
<dbReference type="InterPro" id="IPR011059">
    <property type="entry name" value="Metal-dep_hydrolase_composite"/>
</dbReference>
<dbReference type="Proteomes" id="UP001597460">
    <property type="component" value="Unassembled WGS sequence"/>
</dbReference>
<comment type="caution">
    <text evidence="3">The sequence shown here is derived from an EMBL/GenBank/DDBJ whole genome shotgun (WGS) entry which is preliminary data.</text>
</comment>